<protein>
    <submittedName>
        <fullName evidence="1">Uncharacterized protein</fullName>
    </submittedName>
</protein>
<proteinExistence type="predicted"/>
<sequence>MFIRNEMKSALQSGDSFLLSNKSVSQEKMSQEQINQQSPKKRSLLKQKHNLIPLTDRLEIRKCYYNEQQNEEQKSQEHRLHNSLQKNKINLLPKLEGLESDKSLYQTVIEIFPADHPIWNDLVQKSQTIEEVIESNPAFFLGLMTLYVQQSKLQTLKNKFQQKAIQSQYQQDYQIVNLRNQDVLLDQSKAHDQMWGKNLQQLYNGSVYNSQYLPFKLEKKRKSPKKDFNPNLSQSSYLSTYRSQFQNWKPQYPGKMTRETSSVEPSNLPFISESSYAREFKNIKTERSPLQKIAKLGPFAENSEQLVKESTSSYYQQQQFNRIPSKLMRPISPKLFNASFEGQYTSEFNKSYHINSDQESSFANRFYESNSVKKIFDRKFDSKIF</sequence>
<dbReference type="EMBL" id="CAJJDM010000088">
    <property type="protein sequence ID" value="CAD8090187.1"/>
    <property type="molecule type" value="Genomic_DNA"/>
</dbReference>
<keyword evidence="2" id="KW-1185">Reference proteome</keyword>
<accession>A0A8S1NB12</accession>
<dbReference type="AlphaFoldDB" id="A0A8S1NB12"/>
<dbReference type="OMA" id="EIFPADH"/>
<gene>
    <name evidence="1" type="ORF">PPRIM_AZ9-3.1.T0850141</name>
</gene>
<comment type="caution">
    <text evidence="1">The sequence shown here is derived from an EMBL/GenBank/DDBJ whole genome shotgun (WGS) entry which is preliminary data.</text>
</comment>
<organism evidence="1 2">
    <name type="scientific">Paramecium primaurelia</name>
    <dbReference type="NCBI Taxonomy" id="5886"/>
    <lineage>
        <taxon>Eukaryota</taxon>
        <taxon>Sar</taxon>
        <taxon>Alveolata</taxon>
        <taxon>Ciliophora</taxon>
        <taxon>Intramacronucleata</taxon>
        <taxon>Oligohymenophorea</taxon>
        <taxon>Peniculida</taxon>
        <taxon>Parameciidae</taxon>
        <taxon>Paramecium</taxon>
    </lineage>
</organism>
<evidence type="ECO:0000313" key="2">
    <source>
        <dbReference type="Proteomes" id="UP000688137"/>
    </source>
</evidence>
<name>A0A8S1NB12_PARPR</name>
<evidence type="ECO:0000313" key="1">
    <source>
        <dbReference type="EMBL" id="CAD8090187.1"/>
    </source>
</evidence>
<reference evidence="1" key="1">
    <citation type="submission" date="2021-01" db="EMBL/GenBank/DDBJ databases">
        <authorList>
            <consortium name="Genoscope - CEA"/>
            <person name="William W."/>
        </authorList>
    </citation>
    <scope>NUCLEOTIDE SEQUENCE</scope>
</reference>
<dbReference type="Proteomes" id="UP000688137">
    <property type="component" value="Unassembled WGS sequence"/>
</dbReference>